<dbReference type="GO" id="GO:0008168">
    <property type="term" value="F:methyltransferase activity"/>
    <property type="evidence" value="ECO:0007669"/>
    <property type="project" value="UniProtKB-KW"/>
</dbReference>
<organism evidence="4 5">
    <name type="scientific">Pilimelia anulata</name>
    <dbReference type="NCBI Taxonomy" id="53371"/>
    <lineage>
        <taxon>Bacteria</taxon>
        <taxon>Bacillati</taxon>
        <taxon>Actinomycetota</taxon>
        <taxon>Actinomycetes</taxon>
        <taxon>Micromonosporales</taxon>
        <taxon>Micromonosporaceae</taxon>
        <taxon>Pilimelia</taxon>
    </lineage>
</organism>
<reference evidence="4" key="1">
    <citation type="journal article" date="2014" name="Int. J. Syst. Evol. Microbiol.">
        <title>Complete genome sequence of Corynebacterium casei LMG S-19264T (=DSM 44701T), isolated from a smear-ripened cheese.</title>
        <authorList>
            <consortium name="US DOE Joint Genome Institute (JGI-PGF)"/>
            <person name="Walter F."/>
            <person name="Albersmeier A."/>
            <person name="Kalinowski J."/>
            <person name="Ruckert C."/>
        </authorList>
    </citation>
    <scope>NUCLEOTIDE SEQUENCE</scope>
    <source>
        <strain evidence="4">JCM 3090</strain>
    </source>
</reference>
<keyword evidence="5" id="KW-1185">Reference proteome</keyword>
<keyword evidence="2" id="KW-0808">Transferase</keyword>
<evidence type="ECO:0000313" key="5">
    <source>
        <dbReference type="Proteomes" id="UP000649739"/>
    </source>
</evidence>
<evidence type="ECO:0000256" key="2">
    <source>
        <dbReference type="ARBA" id="ARBA00022679"/>
    </source>
</evidence>
<evidence type="ECO:0000256" key="1">
    <source>
        <dbReference type="ARBA" id="ARBA00022603"/>
    </source>
</evidence>
<dbReference type="Gene3D" id="3.40.50.150">
    <property type="entry name" value="Vaccinia Virus protein VP39"/>
    <property type="match status" value="1"/>
</dbReference>
<keyword evidence="1 4" id="KW-0489">Methyltransferase</keyword>
<dbReference type="Pfam" id="PF13649">
    <property type="entry name" value="Methyltransf_25"/>
    <property type="match status" value="1"/>
</dbReference>
<dbReference type="RefSeq" id="WP_229783392.1">
    <property type="nucleotide sequence ID" value="NZ_BMQB01000002.1"/>
</dbReference>
<proteinExistence type="predicted"/>
<dbReference type="EMBL" id="BMQB01000002">
    <property type="protein sequence ID" value="GGJ86255.1"/>
    <property type="molecule type" value="Genomic_DNA"/>
</dbReference>
<dbReference type="GO" id="GO:0032259">
    <property type="term" value="P:methylation"/>
    <property type="evidence" value="ECO:0007669"/>
    <property type="project" value="UniProtKB-KW"/>
</dbReference>
<protein>
    <submittedName>
        <fullName evidence="4">SAM-dependent methyltransferase</fullName>
    </submittedName>
</protein>
<dbReference type="PANTHER" id="PTHR43861">
    <property type="entry name" value="TRANS-ACONITATE 2-METHYLTRANSFERASE-RELATED"/>
    <property type="match status" value="1"/>
</dbReference>
<comment type="caution">
    <text evidence="4">The sequence shown here is derived from an EMBL/GenBank/DDBJ whole genome shotgun (WGS) entry which is preliminary data.</text>
</comment>
<dbReference type="PANTHER" id="PTHR43861:SF1">
    <property type="entry name" value="TRANS-ACONITATE 2-METHYLTRANSFERASE"/>
    <property type="match status" value="1"/>
</dbReference>
<accession>A0A8J3B4V8</accession>
<dbReference type="AlphaFoldDB" id="A0A8J3B4V8"/>
<dbReference type="Proteomes" id="UP000649739">
    <property type="component" value="Unassembled WGS sequence"/>
</dbReference>
<evidence type="ECO:0000259" key="3">
    <source>
        <dbReference type="Pfam" id="PF13649"/>
    </source>
</evidence>
<dbReference type="CDD" id="cd02440">
    <property type="entry name" value="AdoMet_MTases"/>
    <property type="match status" value="1"/>
</dbReference>
<dbReference type="SUPFAM" id="SSF53335">
    <property type="entry name" value="S-adenosyl-L-methionine-dependent methyltransferases"/>
    <property type="match status" value="1"/>
</dbReference>
<name>A0A8J3B4V8_9ACTN</name>
<feature type="domain" description="Methyltransferase" evidence="3">
    <location>
        <begin position="38"/>
        <end position="135"/>
    </location>
</feature>
<sequence length="263" mass="27864">MTHTHLADMLDLDAEVLGEHHRDLVATVAAAVPERARIVDLGAGTGTGAVALARQLPSATVVAVDVDDEMLGRLRERAAAAGVADRIRTVRADVDEALPPLDGPADLVWASASLHHVADPDRVLAAVHAALRPGGLLAVTELTDLPRFLADTPDAAVEERGHAILADLRAEAGLHMHEDWAPALTRAGFTVLDARRADLVLRPPLPAAAPQYALVTLLRMRERVADRLPAADVAALDALAAGITERGDLTVRAVRSTWLARRP</sequence>
<dbReference type="InterPro" id="IPR029063">
    <property type="entry name" value="SAM-dependent_MTases_sf"/>
</dbReference>
<reference evidence="4" key="2">
    <citation type="submission" date="2020-09" db="EMBL/GenBank/DDBJ databases">
        <authorList>
            <person name="Sun Q."/>
            <person name="Ohkuma M."/>
        </authorList>
    </citation>
    <scope>NUCLEOTIDE SEQUENCE</scope>
    <source>
        <strain evidence="4">JCM 3090</strain>
    </source>
</reference>
<gene>
    <name evidence="4" type="ORF">GCM10010123_14800</name>
</gene>
<evidence type="ECO:0000313" key="4">
    <source>
        <dbReference type="EMBL" id="GGJ86255.1"/>
    </source>
</evidence>
<dbReference type="InterPro" id="IPR041698">
    <property type="entry name" value="Methyltransf_25"/>
</dbReference>